<reference evidence="1" key="1">
    <citation type="journal article" date="2019" name="bioRxiv">
        <title>The Genome of the Zebra Mussel, Dreissena polymorpha: A Resource for Invasive Species Research.</title>
        <authorList>
            <person name="McCartney M.A."/>
            <person name="Auch B."/>
            <person name="Kono T."/>
            <person name="Mallez S."/>
            <person name="Zhang Y."/>
            <person name="Obille A."/>
            <person name="Becker A."/>
            <person name="Abrahante J.E."/>
            <person name="Garbe J."/>
            <person name="Badalamenti J.P."/>
            <person name="Herman A."/>
            <person name="Mangelson H."/>
            <person name="Liachko I."/>
            <person name="Sullivan S."/>
            <person name="Sone E.D."/>
            <person name="Koren S."/>
            <person name="Silverstein K.A.T."/>
            <person name="Beckman K.B."/>
            <person name="Gohl D.M."/>
        </authorList>
    </citation>
    <scope>NUCLEOTIDE SEQUENCE</scope>
    <source>
        <strain evidence="1">Duluth1</strain>
        <tissue evidence="1">Whole animal</tissue>
    </source>
</reference>
<dbReference type="AlphaFoldDB" id="A0A9D3Z4Q6"/>
<evidence type="ECO:0000313" key="2">
    <source>
        <dbReference type="Proteomes" id="UP000828390"/>
    </source>
</evidence>
<dbReference type="Proteomes" id="UP000828390">
    <property type="component" value="Unassembled WGS sequence"/>
</dbReference>
<organism evidence="1 2">
    <name type="scientific">Dreissena polymorpha</name>
    <name type="common">Zebra mussel</name>
    <name type="synonym">Mytilus polymorpha</name>
    <dbReference type="NCBI Taxonomy" id="45954"/>
    <lineage>
        <taxon>Eukaryota</taxon>
        <taxon>Metazoa</taxon>
        <taxon>Spiralia</taxon>
        <taxon>Lophotrochozoa</taxon>
        <taxon>Mollusca</taxon>
        <taxon>Bivalvia</taxon>
        <taxon>Autobranchia</taxon>
        <taxon>Heteroconchia</taxon>
        <taxon>Euheterodonta</taxon>
        <taxon>Imparidentia</taxon>
        <taxon>Neoheterodontei</taxon>
        <taxon>Myida</taxon>
        <taxon>Dreissenoidea</taxon>
        <taxon>Dreissenidae</taxon>
        <taxon>Dreissena</taxon>
    </lineage>
</organism>
<keyword evidence="2" id="KW-1185">Reference proteome</keyword>
<reference evidence="1" key="2">
    <citation type="submission" date="2020-11" db="EMBL/GenBank/DDBJ databases">
        <authorList>
            <person name="McCartney M.A."/>
            <person name="Auch B."/>
            <person name="Kono T."/>
            <person name="Mallez S."/>
            <person name="Becker A."/>
            <person name="Gohl D.M."/>
            <person name="Silverstein K.A.T."/>
            <person name="Koren S."/>
            <person name="Bechman K.B."/>
            <person name="Herman A."/>
            <person name="Abrahante J.E."/>
            <person name="Garbe J."/>
        </authorList>
    </citation>
    <scope>NUCLEOTIDE SEQUENCE</scope>
    <source>
        <strain evidence="1">Duluth1</strain>
        <tissue evidence="1">Whole animal</tissue>
    </source>
</reference>
<protein>
    <submittedName>
        <fullName evidence="1">Uncharacterized protein</fullName>
    </submittedName>
</protein>
<dbReference type="EMBL" id="JAIWYP010000014">
    <property type="protein sequence ID" value="KAH3710571.1"/>
    <property type="molecule type" value="Genomic_DNA"/>
</dbReference>
<accession>A0A9D3Z4Q6</accession>
<gene>
    <name evidence="1" type="ORF">DPMN_070057</name>
</gene>
<sequence>MQENTNIIAGFSARLCFIRSKGKSKVFIIKAFRDTPITVLGGALEELENFTYICSIMVSH</sequence>
<evidence type="ECO:0000313" key="1">
    <source>
        <dbReference type="EMBL" id="KAH3710571.1"/>
    </source>
</evidence>
<proteinExistence type="predicted"/>
<comment type="caution">
    <text evidence="1">The sequence shown here is derived from an EMBL/GenBank/DDBJ whole genome shotgun (WGS) entry which is preliminary data.</text>
</comment>
<name>A0A9D3Z4Q6_DREPO</name>